<dbReference type="STRING" id="1016849.A0A0D1VT83"/>
<evidence type="ECO:0000256" key="4">
    <source>
        <dbReference type="HAMAP-Rule" id="MF_03007"/>
    </source>
</evidence>
<dbReference type="Pfam" id="PF19445">
    <property type="entry name" value="eIF3h_C"/>
    <property type="match status" value="2"/>
</dbReference>
<dbReference type="GO" id="GO:0001732">
    <property type="term" value="P:formation of cytoplasmic translation initiation complex"/>
    <property type="evidence" value="ECO:0007669"/>
    <property type="project" value="UniProtKB-UniRule"/>
</dbReference>
<dbReference type="HAMAP" id="MF_03007">
    <property type="entry name" value="eIF3h"/>
    <property type="match status" value="1"/>
</dbReference>
<dbReference type="GO" id="GO:0016282">
    <property type="term" value="C:eukaryotic 43S preinitiation complex"/>
    <property type="evidence" value="ECO:0007669"/>
    <property type="project" value="UniProtKB-UniRule"/>
</dbReference>
<dbReference type="FunFam" id="3.40.140.10:FF:000052">
    <property type="entry name" value="Eukaryotic translation initiation factor 3 subunit H"/>
    <property type="match status" value="1"/>
</dbReference>
<dbReference type="PANTHER" id="PTHR10410">
    <property type="entry name" value="EUKARYOTIC TRANSLATION INITIATION FACTOR 3 -RELATED"/>
    <property type="match status" value="1"/>
</dbReference>
<feature type="domain" description="MPN" evidence="5">
    <location>
        <begin position="75"/>
        <end position="224"/>
    </location>
</feature>
<keyword evidence="1 4" id="KW-0963">Cytoplasm</keyword>
<evidence type="ECO:0000313" key="7">
    <source>
        <dbReference type="Proteomes" id="UP000053599"/>
    </source>
</evidence>
<accession>A0A0D1VT83</accession>
<dbReference type="PROSITE" id="PS50249">
    <property type="entry name" value="MPN"/>
    <property type="match status" value="1"/>
</dbReference>
<sequence length="430" mass="48302">MPWTFLWSSPTAYRPLIWVKLTSANLPLQQHSAKMSPPTKIAGDGQFKTFDGKPTFIRYSAKMAAPQQETPLKTVQLESLVVMKVIKHCATRFPTVATGSLVGMDVNGTLEVTNSFPFPVVDLPAEAQYEQQHFNSAAAAPRAKSNTAYQAEMIRMLREVNVDANNVGWYTSANLGNFVNANFIENQYHYQKELNEKTVALVHDVSRSSQGLLSIRAFRLSSQFMAAYKENNFTTEKLLKSGLKYTDILVELPVTVHNNHLVTTFLHQIPKLLASGVMRPPTSVDEIENNPIVKNDTLAPSFESLSINIDPYLSQTADNLLDSIETHHVEANNFSYYQRALAREQAKIQQWQAKRKAENAARALSKQPPLPEDEWQRLFKLPTEPSRLESMLNSRQAEQYARQVDGFVAGTTGKMFAVRGNLLPNEGKEE</sequence>
<dbReference type="OrthoDB" id="10265695at2759"/>
<dbReference type="Proteomes" id="UP000053599">
    <property type="component" value="Unassembled WGS sequence"/>
</dbReference>
<keyword evidence="3 4" id="KW-0648">Protein biosynthesis</keyword>
<comment type="similarity">
    <text evidence="4">Belongs to the eIF-3 subunit H family.</text>
</comment>
<comment type="subcellular location">
    <subcellularLocation>
        <location evidence="4">Cytoplasm</location>
    </subcellularLocation>
</comment>
<dbReference type="Pfam" id="PF01398">
    <property type="entry name" value="JAB"/>
    <property type="match status" value="1"/>
</dbReference>
<keyword evidence="2 4" id="KW-0396">Initiation factor</keyword>
<proteinExistence type="inferred from homology"/>
<dbReference type="InterPro" id="IPR037518">
    <property type="entry name" value="MPN"/>
</dbReference>
<dbReference type="GO" id="GO:0005852">
    <property type="term" value="C:eukaryotic translation initiation factor 3 complex"/>
    <property type="evidence" value="ECO:0007669"/>
    <property type="project" value="UniProtKB-UniRule"/>
</dbReference>
<comment type="subunit">
    <text evidence="4">Component of the eukaryotic translation initiation factor 3 (eIF-3) complex.</text>
</comment>
<dbReference type="InterPro" id="IPR050242">
    <property type="entry name" value="JAMM_MPN+_peptidase_M67A"/>
</dbReference>
<gene>
    <name evidence="6" type="ORF">PV11_06896</name>
</gene>
<organism evidence="6 7">
    <name type="scientific">Exophiala sideris</name>
    <dbReference type="NCBI Taxonomy" id="1016849"/>
    <lineage>
        <taxon>Eukaryota</taxon>
        <taxon>Fungi</taxon>
        <taxon>Dikarya</taxon>
        <taxon>Ascomycota</taxon>
        <taxon>Pezizomycotina</taxon>
        <taxon>Eurotiomycetes</taxon>
        <taxon>Chaetothyriomycetidae</taxon>
        <taxon>Chaetothyriales</taxon>
        <taxon>Herpotrichiellaceae</taxon>
        <taxon>Exophiala</taxon>
    </lineage>
</organism>
<dbReference type="Gene3D" id="3.40.140.10">
    <property type="entry name" value="Cytidine Deaminase, domain 2"/>
    <property type="match status" value="1"/>
</dbReference>
<dbReference type="EMBL" id="KN846953">
    <property type="protein sequence ID" value="KIV79330.1"/>
    <property type="molecule type" value="Genomic_DNA"/>
</dbReference>
<dbReference type="InterPro" id="IPR000555">
    <property type="entry name" value="JAMM/MPN+_dom"/>
</dbReference>
<dbReference type="GO" id="GO:0008237">
    <property type="term" value="F:metallopeptidase activity"/>
    <property type="evidence" value="ECO:0007669"/>
    <property type="project" value="InterPro"/>
</dbReference>
<comment type="function">
    <text evidence="4">Component of the eukaryotic translation initiation factor 3 (eIF-3) complex, which is involved in protein synthesis of a specialized repertoire of mRNAs and, together with other initiation factors, stimulates binding of mRNA and methionyl-tRNAi to the 40S ribosome. The eIF-3 complex specifically targets and initiates translation of a subset of mRNAs involved in cell proliferation.</text>
</comment>
<dbReference type="HOGENOM" id="CLU_044094_1_0_1"/>
<dbReference type="InterPro" id="IPR027524">
    <property type="entry name" value="eIF3h"/>
</dbReference>
<dbReference type="GO" id="GO:0003743">
    <property type="term" value="F:translation initiation factor activity"/>
    <property type="evidence" value="ECO:0007669"/>
    <property type="project" value="UniProtKB-UniRule"/>
</dbReference>
<protein>
    <recommendedName>
        <fullName evidence="4">Eukaryotic translation initiation factor 3 subunit H</fullName>
        <shortName evidence="4">eIF3h</shortName>
    </recommendedName>
</protein>
<evidence type="ECO:0000256" key="2">
    <source>
        <dbReference type="ARBA" id="ARBA00022540"/>
    </source>
</evidence>
<evidence type="ECO:0000259" key="5">
    <source>
        <dbReference type="PROSITE" id="PS50249"/>
    </source>
</evidence>
<evidence type="ECO:0000256" key="3">
    <source>
        <dbReference type="ARBA" id="ARBA00022917"/>
    </source>
</evidence>
<reference evidence="6 7" key="1">
    <citation type="submission" date="2015-01" db="EMBL/GenBank/DDBJ databases">
        <title>The Genome Sequence of Exophiala sideris CBS121828.</title>
        <authorList>
            <consortium name="The Broad Institute Genomics Platform"/>
            <person name="Cuomo C."/>
            <person name="de Hoog S."/>
            <person name="Gorbushina A."/>
            <person name="Stielow B."/>
            <person name="Teixiera M."/>
            <person name="Abouelleil A."/>
            <person name="Chapman S.B."/>
            <person name="Priest M."/>
            <person name="Young S.K."/>
            <person name="Wortman J."/>
            <person name="Nusbaum C."/>
            <person name="Birren B."/>
        </authorList>
    </citation>
    <scope>NUCLEOTIDE SEQUENCE [LARGE SCALE GENOMIC DNA]</scope>
    <source>
        <strain evidence="6 7">CBS 121828</strain>
    </source>
</reference>
<dbReference type="AlphaFoldDB" id="A0A0D1VT83"/>
<name>A0A0D1VT83_9EURO</name>
<dbReference type="SMART" id="SM00232">
    <property type="entry name" value="JAB_MPN"/>
    <property type="match status" value="1"/>
</dbReference>
<dbReference type="InterPro" id="IPR045810">
    <property type="entry name" value="eIF3h_C"/>
</dbReference>
<dbReference type="CDD" id="cd08065">
    <property type="entry name" value="MPN_eIF3h"/>
    <property type="match status" value="1"/>
</dbReference>
<evidence type="ECO:0000313" key="6">
    <source>
        <dbReference type="EMBL" id="KIV79330.1"/>
    </source>
</evidence>
<dbReference type="GO" id="GO:0033290">
    <property type="term" value="C:eukaryotic 48S preinitiation complex"/>
    <property type="evidence" value="ECO:0007669"/>
    <property type="project" value="UniProtKB-UniRule"/>
</dbReference>
<evidence type="ECO:0000256" key="1">
    <source>
        <dbReference type="ARBA" id="ARBA00022490"/>
    </source>
</evidence>